<reference evidence="3" key="1">
    <citation type="submission" date="2021-02" db="EMBL/GenBank/DDBJ databases">
        <authorList>
            <person name="Nieuwenhuis M."/>
            <person name="Van De Peppel L.J.J."/>
        </authorList>
    </citation>
    <scope>NUCLEOTIDE SEQUENCE</scope>
    <source>
        <strain evidence="3">D49</strain>
    </source>
</reference>
<evidence type="ECO:0000313" key="3">
    <source>
        <dbReference type="EMBL" id="KAG5634943.1"/>
    </source>
</evidence>
<feature type="domain" description="GH16" evidence="2">
    <location>
        <begin position="22"/>
        <end position="249"/>
    </location>
</feature>
<feature type="chain" id="PRO_5040223189" evidence="1">
    <location>
        <begin position="25"/>
        <end position="249"/>
    </location>
</feature>
<sequence length="249" mass="27169">MFLRNLNSLVLVAVALVAVPSTQAATTVIPANSFSSYGALETYWNYLYPWGSDHNGSARMKGGPNDHTNIVVSGNTLSLIAKPISNPVPPTSTANPHPAIKYSSGAVHAKHLITVTAANGYTISGEFSAPTTRGTWPAFWLTGANSWPPEIDIGEWKGTPQNWFNTFNTSSSVRSDLVNWPSDLSFHSIKAVLTAQSNNRDIKIDFFVDNVYKATQFGLNFVGKPLWLWMDRLARLDPPLEQPTGFATS</sequence>
<dbReference type="GO" id="GO:0005975">
    <property type="term" value="P:carbohydrate metabolic process"/>
    <property type="evidence" value="ECO:0007669"/>
    <property type="project" value="InterPro"/>
</dbReference>
<dbReference type="PROSITE" id="PS51762">
    <property type="entry name" value="GH16_2"/>
    <property type="match status" value="1"/>
</dbReference>
<dbReference type="EMBL" id="JABCKI010006225">
    <property type="protein sequence ID" value="KAG5634943.1"/>
    <property type="molecule type" value="Genomic_DNA"/>
</dbReference>
<evidence type="ECO:0000256" key="1">
    <source>
        <dbReference type="SAM" id="SignalP"/>
    </source>
</evidence>
<protein>
    <submittedName>
        <fullName evidence="3">Galactan endo-beta-1,3-galactanase</fullName>
    </submittedName>
</protein>
<gene>
    <name evidence="3" type="primary">EN3GAL</name>
    <name evidence="3" type="ORF">H0H81_000254</name>
</gene>
<dbReference type="OrthoDB" id="4524534at2759"/>
<evidence type="ECO:0000313" key="4">
    <source>
        <dbReference type="Proteomes" id="UP000717328"/>
    </source>
</evidence>
<keyword evidence="4" id="KW-1185">Reference proteome</keyword>
<dbReference type="SUPFAM" id="SSF49899">
    <property type="entry name" value="Concanavalin A-like lectins/glucanases"/>
    <property type="match status" value="1"/>
</dbReference>
<keyword evidence="1" id="KW-0732">Signal</keyword>
<dbReference type="InterPro" id="IPR013320">
    <property type="entry name" value="ConA-like_dom_sf"/>
</dbReference>
<dbReference type="Pfam" id="PF00722">
    <property type="entry name" value="Glyco_hydro_16"/>
    <property type="match status" value="1"/>
</dbReference>
<name>A0A9P7FN51_9AGAR</name>
<reference evidence="3" key="2">
    <citation type="submission" date="2021-10" db="EMBL/GenBank/DDBJ databases">
        <title>Phylogenomics reveals ancestral predisposition of the termite-cultivated fungus Termitomyces towards a domesticated lifestyle.</title>
        <authorList>
            <person name="Auxier B."/>
            <person name="Grum-Grzhimaylo A."/>
            <person name="Cardenas M.E."/>
            <person name="Lodge J.D."/>
            <person name="Laessoe T."/>
            <person name="Pedersen O."/>
            <person name="Smith M.E."/>
            <person name="Kuyper T.W."/>
            <person name="Franco-Molano E.A."/>
            <person name="Baroni T.J."/>
            <person name="Aanen D.K."/>
        </authorList>
    </citation>
    <scope>NUCLEOTIDE SEQUENCE</scope>
    <source>
        <strain evidence="3">D49</strain>
    </source>
</reference>
<evidence type="ECO:0000259" key="2">
    <source>
        <dbReference type="PROSITE" id="PS51762"/>
    </source>
</evidence>
<comment type="caution">
    <text evidence="3">The sequence shown here is derived from an EMBL/GenBank/DDBJ whole genome shotgun (WGS) entry which is preliminary data.</text>
</comment>
<feature type="signal peptide" evidence="1">
    <location>
        <begin position="1"/>
        <end position="24"/>
    </location>
</feature>
<organism evidence="3 4">
    <name type="scientific">Sphagnurus paluster</name>
    <dbReference type="NCBI Taxonomy" id="117069"/>
    <lineage>
        <taxon>Eukaryota</taxon>
        <taxon>Fungi</taxon>
        <taxon>Dikarya</taxon>
        <taxon>Basidiomycota</taxon>
        <taxon>Agaricomycotina</taxon>
        <taxon>Agaricomycetes</taxon>
        <taxon>Agaricomycetidae</taxon>
        <taxon>Agaricales</taxon>
        <taxon>Tricholomatineae</taxon>
        <taxon>Lyophyllaceae</taxon>
        <taxon>Sphagnurus</taxon>
    </lineage>
</organism>
<proteinExistence type="predicted"/>
<dbReference type="Proteomes" id="UP000717328">
    <property type="component" value="Unassembled WGS sequence"/>
</dbReference>
<dbReference type="AlphaFoldDB" id="A0A9P7FN51"/>
<dbReference type="Gene3D" id="2.60.120.200">
    <property type="match status" value="1"/>
</dbReference>
<dbReference type="GO" id="GO:0004553">
    <property type="term" value="F:hydrolase activity, hydrolyzing O-glycosyl compounds"/>
    <property type="evidence" value="ECO:0007669"/>
    <property type="project" value="InterPro"/>
</dbReference>
<dbReference type="InterPro" id="IPR000757">
    <property type="entry name" value="Beta-glucanase-like"/>
</dbReference>
<accession>A0A9P7FN51</accession>